<comment type="caution">
    <text evidence="2">The sequence shown here is derived from an EMBL/GenBank/DDBJ whole genome shotgun (WGS) entry which is preliminary data.</text>
</comment>
<evidence type="ECO:0000313" key="2">
    <source>
        <dbReference type="EMBL" id="MBP1920845.1"/>
    </source>
</evidence>
<accession>A0ABS4G8F6</accession>
<proteinExistence type="predicted"/>
<reference evidence="2 3" key="1">
    <citation type="submission" date="2021-03" db="EMBL/GenBank/DDBJ databases">
        <title>Genomic Encyclopedia of Type Strains, Phase IV (KMG-IV): sequencing the most valuable type-strain genomes for metagenomic binning, comparative biology and taxonomic classification.</title>
        <authorList>
            <person name="Goeker M."/>
        </authorList>
    </citation>
    <scope>NUCLEOTIDE SEQUENCE [LARGE SCALE GENOMIC DNA]</scope>
    <source>
        <strain evidence="2 3">DSM 6139</strain>
    </source>
</reference>
<dbReference type="RefSeq" id="WP_209460997.1">
    <property type="nucleotide sequence ID" value="NZ_JAGGKC010000044.1"/>
</dbReference>
<gene>
    <name evidence="2" type="ORF">J2Z34_003362</name>
</gene>
<evidence type="ECO:0000256" key="1">
    <source>
        <dbReference type="SAM" id="Phobius"/>
    </source>
</evidence>
<feature type="transmembrane region" description="Helical" evidence="1">
    <location>
        <begin position="6"/>
        <end position="26"/>
    </location>
</feature>
<keyword evidence="1" id="KW-0812">Transmembrane</keyword>
<organism evidence="2 3">
    <name type="scientific">Youngiibacter multivorans</name>
    <dbReference type="NCBI Taxonomy" id="937251"/>
    <lineage>
        <taxon>Bacteria</taxon>
        <taxon>Bacillati</taxon>
        <taxon>Bacillota</taxon>
        <taxon>Clostridia</taxon>
        <taxon>Eubacteriales</taxon>
        <taxon>Clostridiaceae</taxon>
        <taxon>Youngiibacter</taxon>
    </lineage>
</organism>
<protein>
    <submittedName>
        <fullName evidence="2">Membrane protein</fullName>
    </submittedName>
</protein>
<keyword evidence="1" id="KW-0472">Membrane</keyword>
<feature type="transmembrane region" description="Helical" evidence="1">
    <location>
        <begin position="38"/>
        <end position="70"/>
    </location>
</feature>
<name>A0ABS4G8F6_9CLOT</name>
<dbReference type="EMBL" id="JAGGKC010000044">
    <property type="protein sequence ID" value="MBP1920845.1"/>
    <property type="molecule type" value="Genomic_DNA"/>
</dbReference>
<keyword evidence="1" id="KW-1133">Transmembrane helix</keyword>
<evidence type="ECO:0000313" key="3">
    <source>
        <dbReference type="Proteomes" id="UP001519271"/>
    </source>
</evidence>
<keyword evidence="3" id="KW-1185">Reference proteome</keyword>
<dbReference type="Proteomes" id="UP001519271">
    <property type="component" value="Unassembled WGS sequence"/>
</dbReference>
<sequence>MEVAFGFVGLIAIIVIVVVFAGANAAEKGKHSNKVSGVLFYALFRLAMPILISVLVLAGIALFFSMGIFFT</sequence>